<dbReference type="Proteomes" id="UP001454036">
    <property type="component" value="Unassembled WGS sequence"/>
</dbReference>
<dbReference type="EMBL" id="BAABME010009208">
    <property type="protein sequence ID" value="GAA0174750.1"/>
    <property type="molecule type" value="Genomic_DNA"/>
</dbReference>
<accession>A0AAV3RFY3</accession>
<keyword evidence="2" id="KW-1185">Reference proteome</keyword>
<organism evidence="1 2">
    <name type="scientific">Lithospermum erythrorhizon</name>
    <name type="common">Purple gromwell</name>
    <name type="synonym">Lithospermum officinale var. erythrorhizon</name>
    <dbReference type="NCBI Taxonomy" id="34254"/>
    <lineage>
        <taxon>Eukaryota</taxon>
        <taxon>Viridiplantae</taxon>
        <taxon>Streptophyta</taxon>
        <taxon>Embryophyta</taxon>
        <taxon>Tracheophyta</taxon>
        <taxon>Spermatophyta</taxon>
        <taxon>Magnoliopsida</taxon>
        <taxon>eudicotyledons</taxon>
        <taxon>Gunneridae</taxon>
        <taxon>Pentapetalae</taxon>
        <taxon>asterids</taxon>
        <taxon>lamiids</taxon>
        <taxon>Boraginales</taxon>
        <taxon>Boraginaceae</taxon>
        <taxon>Boraginoideae</taxon>
        <taxon>Lithospermeae</taxon>
        <taxon>Lithospermum</taxon>
    </lineage>
</organism>
<evidence type="ECO:0000313" key="2">
    <source>
        <dbReference type="Proteomes" id="UP001454036"/>
    </source>
</evidence>
<name>A0AAV3RFY3_LITER</name>
<sequence length="84" mass="9852">MRCCYWASRAPRQEKEGLRCAYVQDNPLRCHRIGDVVLSDFILNFQDRIPTLPVMAEEYRQRYPVGWLDNTIPLHPIVEILPAP</sequence>
<protein>
    <submittedName>
        <fullName evidence="1">Uncharacterized protein</fullName>
    </submittedName>
</protein>
<gene>
    <name evidence="1" type="ORF">LIER_28081</name>
</gene>
<evidence type="ECO:0000313" key="1">
    <source>
        <dbReference type="EMBL" id="GAA0174750.1"/>
    </source>
</evidence>
<comment type="caution">
    <text evidence="1">The sequence shown here is derived from an EMBL/GenBank/DDBJ whole genome shotgun (WGS) entry which is preliminary data.</text>
</comment>
<proteinExistence type="predicted"/>
<reference evidence="1 2" key="1">
    <citation type="submission" date="2024-01" db="EMBL/GenBank/DDBJ databases">
        <title>The complete chloroplast genome sequence of Lithospermum erythrorhizon: insights into the phylogenetic relationship among Boraginaceae species and the maternal lineages of purple gromwells.</title>
        <authorList>
            <person name="Okada T."/>
            <person name="Watanabe K."/>
        </authorList>
    </citation>
    <scope>NUCLEOTIDE SEQUENCE [LARGE SCALE GENOMIC DNA]</scope>
</reference>
<dbReference type="AlphaFoldDB" id="A0AAV3RFY3"/>